<dbReference type="SUPFAM" id="SSF56655">
    <property type="entry name" value="Carbohydrate phosphatase"/>
    <property type="match status" value="1"/>
</dbReference>
<evidence type="ECO:0000313" key="8">
    <source>
        <dbReference type="EMBL" id="OAA31868.1"/>
    </source>
</evidence>
<comment type="caution">
    <text evidence="8">The sequence shown here is derived from an EMBL/GenBank/DDBJ whole genome shotgun (WGS) entry which is preliminary data.</text>
</comment>
<dbReference type="GO" id="GO:0008934">
    <property type="term" value="F:inositol monophosphate 1-phosphatase activity"/>
    <property type="evidence" value="ECO:0007669"/>
    <property type="project" value="InterPro"/>
</dbReference>
<keyword evidence="3 6" id="KW-0479">Metal-binding</keyword>
<dbReference type="GO" id="GO:0007165">
    <property type="term" value="P:signal transduction"/>
    <property type="evidence" value="ECO:0007669"/>
    <property type="project" value="TreeGrafter"/>
</dbReference>
<dbReference type="PRINTS" id="PR01959">
    <property type="entry name" value="SBIMPHPHTASE"/>
</dbReference>
<evidence type="ECO:0000313" key="9">
    <source>
        <dbReference type="Proteomes" id="UP000077339"/>
    </source>
</evidence>
<dbReference type="EC" id="3.1.3.25" evidence="7"/>
<accession>A0A182C7Y8</accession>
<dbReference type="CDD" id="cd01639">
    <property type="entry name" value="IMPase"/>
    <property type="match status" value="1"/>
</dbReference>
<feature type="binding site" evidence="6">
    <location>
        <position position="80"/>
    </location>
    <ligand>
        <name>Mg(2+)</name>
        <dbReference type="ChEBI" id="CHEBI:18420"/>
        <label>1</label>
        <note>catalytic</note>
    </ligand>
</feature>
<comment type="catalytic activity">
    <reaction evidence="1 7">
        <text>a myo-inositol phosphate + H2O = myo-inositol + phosphate</text>
        <dbReference type="Rhea" id="RHEA:24056"/>
        <dbReference type="ChEBI" id="CHEBI:15377"/>
        <dbReference type="ChEBI" id="CHEBI:17268"/>
        <dbReference type="ChEBI" id="CHEBI:43474"/>
        <dbReference type="ChEBI" id="CHEBI:84139"/>
        <dbReference type="EC" id="3.1.3.25"/>
    </reaction>
</comment>
<dbReference type="GO" id="GO:0006020">
    <property type="term" value="P:inositol metabolic process"/>
    <property type="evidence" value="ECO:0007669"/>
    <property type="project" value="TreeGrafter"/>
</dbReference>
<evidence type="ECO:0000256" key="3">
    <source>
        <dbReference type="ARBA" id="ARBA00022723"/>
    </source>
</evidence>
<evidence type="ECO:0000256" key="4">
    <source>
        <dbReference type="ARBA" id="ARBA00022801"/>
    </source>
</evidence>
<dbReference type="PANTHER" id="PTHR20854:SF4">
    <property type="entry name" value="INOSITOL-1-MONOPHOSPHATASE-RELATED"/>
    <property type="match status" value="1"/>
</dbReference>
<dbReference type="InterPro" id="IPR022337">
    <property type="entry name" value="Inositol_monophosphatase_SuhB"/>
</dbReference>
<dbReference type="STRING" id="1453497.AT15_03320"/>
<dbReference type="AlphaFoldDB" id="A0A182C7Y8"/>
<dbReference type="InterPro" id="IPR033942">
    <property type="entry name" value="IMPase"/>
</dbReference>
<keyword evidence="5 6" id="KW-0460">Magnesium</keyword>
<organism evidence="8 9">
    <name type="scientific">Kosmotoga arenicorallina S304</name>
    <dbReference type="NCBI Taxonomy" id="1453497"/>
    <lineage>
        <taxon>Bacteria</taxon>
        <taxon>Thermotogati</taxon>
        <taxon>Thermotogota</taxon>
        <taxon>Thermotogae</taxon>
        <taxon>Kosmotogales</taxon>
        <taxon>Kosmotogaceae</taxon>
        <taxon>Kosmotoga</taxon>
    </lineage>
</organism>
<comment type="cofactor">
    <cofactor evidence="2 6 7">
        <name>Mg(2+)</name>
        <dbReference type="ChEBI" id="CHEBI:18420"/>
    </cofactor>
</comment>
<dbReference type="InterPro" id="IPR000760">
    <property type="entry name" value="Inositol_monophosphatase-like"/>
</dbReference>
<evidence type="ECO:0000256" key="1">
    <source>
        <dbReference type="ARBA" id="ARBA00001033"/>
    </source>
</evidence>
<dbReference type="PRINTS" id="PR00377">
    <property type="entry name" value="IMPHPHTASES"/>
</dbReference>
<dbReference type="InterPro" id="IPR020583">
    <property type="entry name" value="Inositol_monoP_metal-BS"/>
</dbReference>
<dbReference type="PROSITE" id="PS00629">
    <property type="entry name" value="IMP_1"/>
    <property type="match status" value="1"/>
</dbReference>
<dbReference type="Proteomes" id="UP000077339">
    <property type="component" value="Unassembled WGS sequence"/>
</dbReference>
<dbReference type="EMBL" id="JFHK01000002">
    <property type="protein sequence ID" value="OAA31868.1"/>
    <property type="molecule type" value="Genomic_DNA"/>
</dbReference>
<dbReference type="PANTHER" id="PTHR20854">
    <property type="entry name" value="INOSITOL MONOPHOSPHATASE"/>
    <property type="match status" value="1"/>
</dbReference>
<name>A0A182C7Y8_9BACT</name>
<comment type="similarity">
    <text evidence="7">Belongs to the inositol monophosphatase superfamily.</text>
</comment>
<keyword evidence="9" id="KW-1185">Reference proteome</keyword>
<dbReference type="Gene3D" id="3.40.190.80">
    <property type="match status" value="1"/>
</dbReference>
<keyword evidence="4 7" id="KW-0378">Hydrolase</keyword>
<feature type="binding site" evidence="6">
    <location>
        <position position="77"/>
    </location>
    <ligand>
        <name>Mg(2+)</name>
        <dbReference type="ChEBI" id="CHEBI:18420"/>
        <label>1</label>
        <note>catalytic</note>
    </ligand>
</feature>
<evidence type="ECO:0000256" key="6">
    <source>
        <dbReference type="PIRSR" id="PIRSR600760-2"/>
    </source>
</evidence>
<dbReference type="Gene3D" id="3.30.540.10">
    <property type="entry name" value="Fructose-1,6-Bisphosphatase, subunit A, domain 1"/>
    <property type="match status" value="1"/>
</dbReference>
<evidence type="ECO:0000256" key="2">
    <source>
        <dbReference type="ARBA" id="ARBA00001946"/>
    </source>
</evidence>
<dbReference type="PATRIC" id="fig|1453497.3.peg.653"/>
<sequence>MLVKEISEKLREIWRGLADTRQIINIKEKTGFRDIVTDVDIAIEKVLRDFLILLLPGTGYFGEETGKTSGEDFWIVDPVDGTTNFSRKNPHFATQVALYSRKEIILGVVYDPSRDEMFTAIKSKGAFLNGNKIHVSDVSELEKSSVHTGLQYSSNTAFERVTLRIKQAIAKCRALRIAGSACLDLCYVACGRSDIFWEESLQPWDVSAGKLIVEEAGGYVGSCLDEPFSLFAPNILASNGNGKLLSSFKKNILNI</sequence>
<dbReference type="Pfam" id="PF00459">
    <property type="entry name" value="Inositol_P"/>
    <property type="match status" value="1"/>
</dbReference>
<gene>
    <name evidence="8" type="ORF">AT15_03320</name>
</gene>
<dbReference type="GO" id="GO:0046872">
    <property type="term" value="F:metal ion binding"/>
    <property type="evidence" value="ECO:0007669"/>
    <property type="project" value="UniProtKB-KW"/>
</dbReference>
<feature type="binding site" evidence="6">
    <location>
        <position position="205"/>
    </location>
    <ligand>
        <name>Mg(2+)</name>
        <dbReference type="ChEBI" id="CHEBI:18420"/>
        <label>1</label>
        <note>catalytic</note>
    </ligand>
</feature>
<evidence type="ECO:0000256" key="7">
    <source>
        <dbReference type="RuleBase" id="RU364068"/>
    </source>
</evidence>
<feature type="binding site" evidence="6">
    <location>
        <position position="63"/>
    </location>
    <ligand>
        <name>Mg(2+)</name>
        <dbReference type="ChEBI" id="CHEBI:18420"/>
        <label>1</label>
        <note>catalytic</note>
    </ligand>
</feature>
<protein>
    <recommendedName>
        <fullName evidence="7">Inositol-1-monophosphatase</fullName>
        <ecNumber evidence="7">3.1.3.25</ecNumber>
    </recommendedName>
</protein>
<reference evidence="8 9" key="1">
    <citation type="submission" date="2014-02" db="EMBL/GenBank/DDBJ databases">
        <title>Kosmotoga genome sequencing.</title>
        <authorList>
            <person name="Pollo S.M."/>
            <person name="Charchuk R."/>
            <person name="Nesbo C.L."/>
        </authorList>
    </citation>
    <scope>NUCLEOTIDE SEQUENCE [LARGE SCALE GENOMIC DNA]</scope>
    <source>
        <strain evidence="8 9">S304</strain>
    </source>
</reference>
<evidence type="ECO:0000256" key="5">
    <source>
        <dbReference type="ARBA" id="ARBA00022842"/>
    </source>
</evidence>
<proteinExistence type="inferred from homology"/>